<evidence type="ECO:0000256" key="1">
    <source>
        <dbReference type="SAM" id="Phobius"/>
    </source>
</evidence>
<dbReference type="OrthoDB" id="203787at2157"/>
<feature type="transmembrane region" description="Helical" evidence="1">
    <location>
        <begin position="100"/>
        <end position="124"/>
    </location>
</feature>
<keyword evidence="1" id="KW-1133">Transmembrane helix</keyword>
<evidence type="ECO:0000313" key="4">
    <source>
        <dbReference type="Proteomes" id="UP000219689"/>
    </source>
</evidence>
<keyword evidence="1" id="KW-0472">Membrane</keyword>
<feature type="transmembrane region" description="Helical" evidence="1">
    <location>
        <begin position="291"/>
        <end position="309"/>
    </location>
</feature>
<feature type="domain" description="EamA" evidence="2">
    <location>
        <begin position="10"/>
        <end position="145"/>
    </location>
</feature>
<proteinExistence type="predicted"/>
<feature type="transmembrane region" description="Helical" evidence="1">
    <location>
        <begin position="40"/>
        <end position="62"/>
    </location>
</feature>
<name>A0A2A5QPS3_9EURY</name>
<evidence type="ECO:0000259" key="2">
    <source>
        <dbReference type="Pfam" id="PF00892"/>
    </source>
</evidence>
<dbReference type="Pfam" id="PF00892">
    <property type="entry name" value="EamA"/>
    <property type="match status" value="2"/>
</dbReference>
<dbReference type="InterPro" id="IPR000620">
    <property type="entry name" value="EamA_dom"/>
</dbReference>
<organism evidence="3 4">
    <name type="scientific">Natrinema ejinorense</name>
    <dbReference type="NCBI Taxonomy" id="373386"/>
    <lineage>
        <taxon>Archaea</taxon>
        <taxon>Methanobacteriati</taxon>
        <taxon>Methanobacteriota</taxon>
        <taxon>Stenosarchaea group</taxon>
        <taxon>Halobacteria</taxon>
        <taxon>Halobacteriales</taxon>
        <taxon>Natrialbaceae</taxon>
        <taxon>Natrinema</taxon>
    </lineage>
</organism>
<protein>
    <recommendedName>
        <fullName evidence="2">EamA domain-containing protein</fullName>
    </recommendedName>
</protein>
<evidence type="ECO:0000313" key="3">
    <source>
        <dbReference type="EMBL" id="PCR88824.1"/>
    </source>
</evidence>
<keyword evidence="4" id="KW-1185">Reference proteome</keyword>
<feature type="transmembrane region" description="Helical" evidence="1">
    <location>
        <begin position="199"/>
        <end position="222"/>
    </location>
</feature>
<keyword evidence="1" id="KW-0812">Transmembrane</keyword>
<dbReference type="EMBL" id="NXNI01000002">
    <property type="protein sequence ID" value="PCR88824.1"/>
    <property type="molecule type" value="Genomic_DNA"/>
</dbReference>
<dbReference type="Proteomes" id="UP000219689">
    <property type="component" value="Unassembled WGS sequence"/>
</dbReference>
<comment type="caution">
    <text evidence="3">The sequence shown here is derived from an EMBL/GenBank/DDBJ whole genome shotgun (WGS) entry which is preliminary data.</text>
</comment>
<sequence length="310" mass="32086">MIALELSAGLALLAAICSAFQAIAVEYGLDSSDVTGQRSPALVAAVVSIVVSVVVFWTLLAVRGVSIDGIAVGDVAPFAVAGLANPAVFRLLYFRSIDRIGARLSAAVVSANPAVAALLALPLFGEPFTLLTGIGLACIVAGGIVLQILGNSATAETDLLVDELADVQPRDIVVPGIAMAMLGISFVLVKIGLNRHSDPLLGTAIGQTAALVAFVVLFGVSSETRLKLRIRSRTALLAFTLAGVFVAGNWLAWFSALQLGTVVTVVPLSNTYPLFIVAISYLLARQVPRSPRVISGIVFIVIGATLMQLA</sequence>
<feature type="transmembrane region" description="Helical" evidence="1">
    <location>
        <begin position="259"/>
        <end position="284"/>
    </location>
</feature>
<feature type="transmembrane region" description="Helical" evidence="1">
    <location>
        <begin position="172"/>
        <end position="193"/>
    </location>
</feature>
<gene>
    <name evidence="3" type="ORF">CP557_20300</name>
</gene>
<dbReference type="SUPFAM" id="SSF103481">
    <property type="entry name" value="Multidrug resistance efflux transporter EmrE"/>
    <property type="match status" value="2"/>
</dbReference>
<dbReference type="GO" id="GO:0016020">
    <property type="term" value="C:membrane"/>
    <property type="evidence" value="ECO:0007669"/>
    <property type="project" value="InterPro"/>
</dbReference>
<feature type="transmembrane region" description="Helical" evidence="1">
    <location>
        <begin position="130"/>
        <end position="151"/>
    </location>
</feature>
<dbReference type="RefSeq" id="WP_097381842.1">
    <property type="nucleotide sequence ID" value="NZ_NXNI01000002.1"/>
</dbReference>
<reference evidence="3 4" key="1">
    <citation type="submission" date="2017-09" db="EMBL/GenBank/DDBJ databases">
        <title>Genome sequences of Natrinema ejinorence JCM 13890T.</title>
        <authorList>
            <person name="Roh S.W."/>
            <person name="Kim Y.B."/>
            <person name="Kim J.Y."/>
        </authorList>
    </citation>
    <scope>NUCLEOTIDE SEQUENCE [LARGE SCALE GENOMIC DNA]</scope>
    <source>
        <strain evidence="3 4">JCM 13890</strain>
    </source>
</reference>
<feature type="domain" description="EamA" evidence="2">
    <location>
        <begin position="177"/>
        <end position="307"/>
    </location>
</feature>
<feature type="transmembrane region" description="Helical" evidence="1">
    <location>
        <begin position="234"/>
        <end position="253"/>
    </location>
</feature>
<dbReference type="InterPro" id="IPR037185">
    <property type="entry name" value="EmrE-like"/>
</dbReference>
<accession>A0A2A5QPS3</accession>
<dbReference type="AlphaFoldDB" id="A0A2A5QPS3"/>